<dbReference type="EMBL" id="KB742685">
    <property type="protein sequence ID" value="EOB05516.1"/>
    <property type="molecule type" value="Genomic_DNA"/>
</dbReference>
<dbReference type="AlphaFoldDB" id="R0K5T9"/>
<organism evidence="2 3">
    <name type="scientific">Anas platyrhynchos</name>
    <name type="common">Mallard</name>
    <name type="synonym">Anas boschas</name>
    <dbReference type="NCBI Taxonomy" id="8839"/>
    <lineage>
        <taxon>Eukaryota</taxon>
        <taxon>Metazoa</taxon>
        <taxon>Chordata</taxon>
        <taxon>Craniata</taxon>
        <taxon>Vertebrata</taxon>
        <taxon>Euteleostomi</taxon>
        <taxon>Archelosauria</taxon>
        <taxon>Archosauria</taxon>
        <taxon>Dinosauria</taxon>
        <taxon>Saurischia</taxon>
        <taxon>Theropoda</taxon>
        <taxon>Coelurosauria</taxon>
        <taxon>Aves</taxon>
        <taxon>Neognathae</taxon>
        <taxon>Galloanserae</taxon>
        <taxon>Anseriformes</taxon>
        <taxon>Anatidae</taxon>
        <taxon>Anatinae</taxon>
        <taxon>Anas</taxon>
    </lineage>
</organism>
<feature type="compositionally biased region" description="Basic and acidic residues" evidence="1">
    <location>
        <begin position="98"/>
        <end position="115"/>
    </location>
</feature>
<gene>
    <name evidence="2" type="ORF">Anapl_01318</name>
</gene>
<reference evidence="3" key="1">
    <citation type="journal article" date="2013" name="Nat. Genet.">
        <title>The duck genome and transcriptome provide insight into an avian influenza virus reservoir species.</title>
        <authorList>
            <person name="Huang Y."/>
            <person name="Li Y."/>
            <person name="Burt D.W."/>
            <person name="Chen H."/>
            <person name="Zhang Y."/>
            <person name="Qian W."/>
            <person name="Kim H."/>
            <person name="Gan S."/>
            <person name="Zhao Y."/>
            <person name="Li J."/>
            <person name="Yi K."/>
            <person name="Feng H."/>
            <person name="Zhu P."/>
            <person name="Li B."/>
            <person name="Liu Q."/>
            <person name="Fairley S."/>
            <person name="Magor K.E."/>
            <person name="Du Z."/>
            <person name="Hu X."/>
            <person name="Goodman L."/>
            <person name="Tafer H."/>
            <person name="Vignal A."/>
            <person name="Lee T."/>
            <person name="Kim K.W."/>
            <person name="Sheng Z."/>
            <person name="An Y."/>
            <person name="Searle S."/>
            <person name="Herrero J."/>
            <person name="Groenen M.A."/>
            <person name="Crooijmans R.P."/>
            <person name="Faraut T."/>
            <person name="Cai Q."/>
            <person name="Webster R.G."/>
            <person name="Aldridge J.R."/>
            <person name="Warren W.C."/>
            <person name="Bartschat S."/>
            <person name="Kehr S."/>
            <person name="Marz M."/>
            <person name="Stadler P.F."/>
            <person name="Smith J."/>
            <person name="Kraus R.H."/>
            <person name="Zhao Y."/>
            <person name="Ren L."/>
            <person name="Fei J."/>
            <person name="Morisson M."/>
            <person name="Kaiser P."/>
            <person name="Griffin D.K."/>
            <person name="Rao M."/>
            <person name="Pitel F."/>
            <person name="Wang J."/>
            <person name="Li N."/>
        </authorList>
    </citation>
    <scope>NUCLEOTIDE SEQUENCE [LARGE SCALE GENOMIC DNA]</scope>
</reference>
<sequence>MMAHVPQHQSSYFPVQGPSIFIDCSKSFTLLTCKEKQDTIIIGPSLRQRIPELHNELCLGLNLQSCQESPPGKDVDTEHPRKNTGWMEEGEETATKPTIKDEEKLKISTTEERADTLCYSSTQQRNQTHSSSRQV</sequence>
<feature type="compositionally biased region" description="Basic and acidic residues" evidence="1">
    <location>
        <begin position="71"/>
        <end position="81"/>
    </location>
</feature>
<evidence type="ECO:0000256" key="1">
    <source>
        <dbReference type="SAM" id="MobiDB-lite"/>
    </source>
</evidence>
<name>R0K5T9_ANAPL</name>
<dbReference type="Proteomes" id="UP000296049">
    <property type="component" value="Unassembled WGS sequence"/>
</dbReference>
<feature type="region of interest" description="Disordered" evidence="1">
    <location>
        <begin position="66"/>
        <end position="135"/>
    </location>
</feature>
<feature type="compositionally biased region" description="Polar residues" evidence="1">
    <location>
        <begin position="118"/>
        <end position="135"/>
    </location>
</feature>
<accession>R0K5T9</accession>
<keyword evidence="3" id="KW-1185">Reference proteome</keyword>
<evidence type="ECO:0000313" key="2">
    <source>
        <dbReference type="EMBL" id="EOB05516.1"/>
    </source>
</evidence>
<proteinExistence type="predicted"/>
<evidence type="ECO:0000313" key="3">
    <source>
        <dbReference type="Proteomes" id="UP000296049"/>
    </source>
</evidence>
<protein>
    <submittedName>
        <fullName evidence="2">Uncharacterized protein</fullName>
    </submittedName>
</protein>